<organism evidence="8">
    <name type="scientific">freshwater metagenome</name>
    <dbReference type="NCBI Taxonomy" id="449393"/>
    <lineage>
        <taxon>unclassified sequences</taxon>
        <taxon>metagenomes</taxon>
        <taxon>ecological metagenomes</taxon>
    </lineage>
</organism>
<keyword evidence="2" id="KW-0813">Transport</keyword>
<feature type="transmembrane region" description="Helical" evidence="7">
    <location>
        <begin position="84"/>
        <end position="102"/>
    </location>
</feature>
<evidence type="ECO:0000256" key="6">
    <source>
        <dbReference type="ARBA" id="ARBA00023136"/>
    </source>
</evidence>
<keyword evidence="3" id="KW-1003">Cell membrane</keyword>
<dbReference type="InterPro" id="IPR000390">
    <property type="entry name" value="Small_drug/metabolite_transptr"/>
</dbReference>
<comment type="subcellular location">
    <subcellularLocation>
        <location evidence="1">Cell membrane</location>
        <topology evidence="1">Multi-pass membrane protein</topology>
    </subcellularLocation>
</comment>
<evidence type="ECO:0000256" key="1">
    <source>
        <dbReference type="ARBA" id="ARBA00004651"/>
    </source>
</evidence>
<keyword evidence="5 7" id="KW-1133">Transmembrane helix</keyword>
<reference evidence="8" key="1">
    <citation type="submission" date="2020-05" db="EMBL/GenBank/DDBJ databases">
        <authorList>
            <person name="Chiriac C."/>
            <person name="Salcher M."/>
            <person name="Ghai R."/>
            <person name="Kavagutti S V."/>
        </authorList>
    </citation>
    <scope>NUCLEOTIDE SEQUENCE</scope>
</reference>
<proteinExistence type="predicted"/>
<dbReference type="FunFam" id="1.10.3730.20:FF:000001">
    <property type="entry name" value="Quaternary ammonium compound resistance transporter SugE"/>
    <property type="match status" value="1"/>
</dbReference>
<evidence type="ECO:0000256" key="4">
    <source>
        <dbReference type="ARBA" id="ARBA00022692"/>
    </source>
</evidence>
<keyword evidence="4 7" id="KW-0812">Transmembrane</keyword>
<dbReference type="InterPro" id="IPR045324">
    <property type="entry name" value="Small_multidrug_res"/>
</dbReference>
<dbReference type="PANTHER" id="PTHR30561:SF1">
    <property type="entry name" value="MULTIDRUG TRANSPORTER EMRE"/>
    <property type="match status" value="1"/>
</dbReference>
<dbReference type="AlphaFoldDB" id="A0A6J6CC82"/>
<feature type="transmembrane region" description="Helical" evidence="7">
    <location>
        <begin position="57"/>
        <end position="78"/>
    </location>
</feature>
<dbReference type="Gene3D" id="1.10.3730.20">
    <property type="match status" value="1"/>
</dbReference>
<sequence length="107" mass="11397">MAWIYLLGAIAFELFATTALKLSDGFTKLWWTLGMAVGYGFAFYLLSLVVKTIPLGLAYAVWSGIGTLGAILVSIWLFKADASLIVWIGAALVIGGVVLMNLGSNAH</sequence>
<feature type="transmembrane region" description="Helical" evidence="7">
    <location>
        <begin position="29"/>
        <end position="50"/>
    </location>
</feature>
<dbReference type="EMBL" id="CAEZSN010000110">
    <property type="protein sequence ID" value="CAB4547923.1"/>
    <property type="molecule type" value="Genomic_DNA"/>
</dbReference>
<keyword evidence="6 7" id="KW-0472">Membrane</keyword>
<dbReference type="PANTHER" id="PTHR30561">
    <property type="entry name" value="SMR FAMILY PROTON-DEPENDENT DRUG EFFLUX TRANSPORTER SUGE"/>
    <property type="match status" value="1"/>
</dbReference>
<accession>A0A6J6CC82</accession>
<evidence type="ECO:0000256" key="7">
    <source>
        <dbReference type="SAM" id="Phobius"/>
    </source>
</evidence>
<evidence type="ECO:0000313" key="8">
    <source>
        <dbReference type="EMBL" id="CAB4547923.1"/>
    </source>
</evidence>
<protein>
    <submittedName>
        <fullName evidence="8">Unannotated protein</fullName>
    </submittedName>
</protein>
<dbReference type="SUPFAM" id="SSF103481">
    <property type="entry name" value="Multidrug resistance efflux transporter EmrE"/>
    <property type="match status" value="1"/>
</dbReference>
<gene>
    <name evidence="8" type="ORF">UFOPK1433_00920</name>
</gene>
<evidence type="ECO:0000256" key="3">
    <source>
        <dbReference type="ARBA" id="ARBA00022475"/>
    </source>
</evidence>
<dbReference type="GO" id="GO:0005886">
    <property type="term" value="C:plasma membrane"/>
    <property type="evidence" value="ECO:0007669"/>
    <property type="project" value="UniProtKB-SubCell"/>
</dbReference>
<dbReference type="Pfam" id="PF00893">
    <property type="entry name" value="Multi_Drug_Res"/>
    <property type="match status" value="1"/>
</dbReference>
<dbReference type="GO" id="GO:0022857">
    <property type="term" value="F:transmembrane transporter activity"/>
    <property type="evidence" value="ECO:0007669"/>
    <property type="project" value="InterPro"/>
</dbReference>
<evidence type="ECO:0000256" key="2">
    <source>
        <dbReference type="ARBA" id="ARBA00022448"/>
    </source>
</evidence>
<name>A0A6J6CC82_9ZZZZ</name>
<dbReference type="InterPro" id="IPR037185">
    <property type="entry name" value="EmrE-like"/>
</dbReference>
<evidence type="ECO:0000256" key="5">
    <source>
        <dbReference type="ARBA" id="ARBA00022989"/>
    </source>
</evidence>